<name>A0A9P6IK32_9FUNG</name>
<comment type="caution">
    <text evidence="1">The sequence shown here is derived from an EMBL/GenBank/DDBJ whole genome shotgun (WGS) entry which is preliminary data.</text>
</comment>
<gene>
    <name evidence="1" type="ORF">BGZ65_006820</name>
</gene>
<keyword evidence="2" id="KW-1185">Reference proteome</keyword>
<organism evidence="1 2">
    <name type="scientific">Modicella reniformis</name>
    <dbReference type="NCBI Taxonomy" id="1440133"/>
    <lineage>
        <taxon>Eukaryota</taxon>
        <taxon>Fungi</taxon>
        <taxon>Fungi incertae sedis</taxon>
        <taxon>Mucoromycota</taxon>
        <taxon>Mortierellomycotina</taxon>
        <taxon>Mortierellomycetes</taxon>
        <taxon>Mortierellales</taxon>
        <taxon>Mortierellaceae</taxon>
        <taxon>Modicella</taxon>
    </lineage>
</organism>
<dbReference type="Proteomes" id="UP000749646">
    <property type="component" value="Unassembled WGS sequence"/>
</dbReference>
<protein>
    <submittedName>
        <fullName evidence="1">Uncharacterized protein</fullName>
    </submittedName>
</protein>
<evidence type="ECO:0000313" key="1">
    <source>
        <dbReference type="EMBL" id="KAF9927342.1"/>
    </source>
</evidence>
<evidence type="ECO:0000313" key="2">
    <source>
        <dbReference type="Proteomes" id="UP000749646"/>
    </source>
</evidence>
<proteinExistence type="predicted"/>
<sequence length="266" mass="30678">MARTFSPLYSKVKDKRMAIWQDIIKSMFHHIWAIRWGIDRSEPDLLNPFPHQPQENYHNIYQRIYCRKTLTSQTQKDPMATLVPGRWSKRTVTASADKGHADLITEKIEVAQRQVSDAMNEIKVDAHMTTLVVASVSKTVQDFIEANTVRGHSLQEDCFKLLGDEFLKAFHTRFMSDSSSSEATSTTSHATQDRHPIWTAIFDMIEGSKYEFIKSRSGMSQTIQQHIQQAAYLVLNSLRLQLAPRRFVRYEEIRKKKAEVESSKAS</sequence>
<reference evidence="1" key="1">
    <citation type="journal article" date="2020" name="Fungal Divers.">
        <title>Resolving the Mortierellaceae phylogeny through synthesis of multi-gene phylogenetics and phylogenomics.</title>
        <authorList>
            <person name="Vandepol N."/>
            <person name="Liber J."/>
            <person name="Desiro A."/>
            <person name="Na H."/>
            <person name="Kennedy M."/>
            <person name="Barry K."/>
            <person name="Grigoriev I.V."/>
            <person name="Miller A.N."/>
            <person name="O'Donnell K."/>
            <person name="Stajich J.E."/>
            <person name="Bonito G."/>
        </authorList>
    </citation>
    <scope>NUCLEOTIDE SEQUENCE</scope>
    <source>
        <strain evidence="1">MES-2147</strain>
    </source>
</reference>
<accession>A0A9P6IK32</accession>
<dbReference type="EMBL" id="JAAAHW010010334">
    <property type="protein sequence ID" value="KAF9927342.1"/>
    <property type="molecule type" value="Genomic_DNA"/>
</dbReference>
<dbReference type="AlphaFoldDB" id="A0A9P6IK32"/>